<dbReference type="Pfam" id="PF07664">
    <property type="entry name" value="FeoB_C"/>
    <property type="match status" value="1"/>
</dbReference>
<evidence type="ECO:0000256" key="3">
    <source>
        <dbReference type="ARBA" id="ARBA00022475"/>
    </source>
</evidence>
<dbReference type="RefSeq" id="WP_307153241.1">
    <property type="nucleotide sequence ID" value="NZ_JAUSUK010000001.1"/>
</dbReference>
<feature type="transmembrane region" description="Helical" evidence="13">
    <location>
        <begin position="782"/>
        <end position="808"/>
    </location>
</feature>
<dbReference type="SUPFAM" id="SSF52540">
    <property type="entry name" value="P-loop containing nucleoside triphosphate hydrolases"/>
    <property type="match status" value="1"/>
</dbReference>
<keyword evidence="9" id="KW-0406">Ion transport</keyword>
<keyword evidence="5 13" id="KW-0812">Transmembrane</keyword>
<keyword evidence="11 13" id="KW-0472">Membrane</keyword>
<evidence type="ECO:0000256" key="11">
    <source>
        <dbReference type="ARBA" id="ARBA00023136"/>
    </source>
</evidence>
<dbReference type="InterPro" id="IPR011642">
    <property type="entry name" value="Gate_dom"/>
</dbReference>
<protein>
    <recommendedName>
        <fullName evidence="12 13">Ferrous iron transport protein B</fullName>
    </recommendedName>
</protein>
<comment type="similarity">
    <text evidence="13">Belongs to the TRAFAC class TrmE-Era-EngA-EngB-Septin-like GTPase superfamily. FeoB GTPase (TC 9.A.8) family.</text>
</comment>
<dbReference type="PANTHER" id="PTHR43185:SF1">
    <property type="entry name" value="FE(2+) TRANSPORTER FEOB"/>
    <property type="match status" value="1"/>
</dbReference>
<dbReference type="Pfam" id="PF02421">
    <property type="entry name" value="FeoB_N"/>
    <property type="match status" value="1"/>
</dbReference>
<feature type="transmembrane region" description="Helical" evidence="13">
    <location>
        <begin position="539"/>
        <end position="558"/>
    </location>
</feature>
<evidence type="ECO:0000256" key="5">
    <source>
        <dbReference type="ARBA" id="ARBA00022692"/>
    </source>
</evidence>
<sequence>MTEKTSGTAGASGRRLRVALAGQQNAGKSTLFNALTGVAQHIANYPGVTVDKKSGFYLDHGRRVEVVDLPGTYSLTSFSLEERVVRRFLYEERPDVVVNVLDASNLRRGLYLTAQLIELGHPLIVVVNMMDVAERRGLKIDLNALAQKLKVPVVASIGRKGVGREELRAAIRRIADEPDISPAISDARLDYGALEETIDWVEERLADSSGLDAGAAVRGLAVKLVEGDAEAVRLVREDPHQAVFLEDVAEARKTFEKAHDLSTGDHVACIRDRFAGEIVAASVRESRKGAVSASERVDRLLLHRILAPIFLVLVVWGIYEISIVQGYELTKVTWPFLASLRNFAAQWLPEAGFLYDPQIRSLGLWMVDSANTLLNYVPIFLILFALIAILEDSGYMARIAFILDRILHRFGLHGQSTLPFILAGVFAGGCAVPGVMATKGIPDERARLATILTVPFMNCLAKIPLYTLLINIYFVEAKGLVLFYLSTITIFAALLVAKLLSVSVLRHKETAPFVMELPHYHLPTLTGVLRRSIDRTWLYIKKVGTVVVAVSVVVYVLLQFPGLSADQEAVYEGRAEAAIAEFYDEMAGNPYLAAVPDQVALTDLVNVYTDYRTEKLMAQGAEASGAVDARYETRYPDFYPFLKRSSDKEARAAERALKTLATTRKTLRREMKEERIVNSLLGQVGRSLEPVTQFAGFDWKINVALLSSFAARESSVATLGVLFQPSDGENDTLEERMGTEQRAAGYSALGAVALMLFFALYPPCLATTIMVRVQTQSYRWMIFSIVFPTFLGLSVASAVFTLGGMFALSGLQTLTITYFAAFAAVILVGLFKRPFGRVLPPPGYSPRGAVS</sequence>
<dbReference type="Gene3D" id="3.40.50.300">
    <property type="entry name" value="P-loop containing nucleotide triphosphate hydrolases"/>
    <property type="match status" value="1"/>
</dbReference>
<accession>A0ABU0C3C0</accession>
<keyword evidence="2 13" id="KW-0813">Transport</keyword>
<keyword evidence="8 13" id="KW-0408">Iron</keyword>
<keyword evidence="7 13" id="KW-1133">Transmembrane helix</keyword>
<evidence type="ECO:0000256" key="1">
    <source>
        <dbReference type="ARBA" id="ARBA00004651"/>
    </source>
</evidence>
<feature type="domain" description="FeoB-type G" evidence="14">
    <location>
        <begin position="15"/>
        <end position="177"/>
    </location>
</feature>
<name>A0ABU0C3C0_9BRAD</name>
<feature type="transmembrane region" description="Helical" evidence="13">
    <location>
        <begin position="373"/>
        <end position="390"/>
    </location>
</feature>
<feature type="transmembrane region" description="Helical" evidence="13">
    <location>
        <begin position="481"/>
        <end position="500"/>
    </location>
</feature>
<evidence type="ECO:0000256" key="12">
    <source>
        <dbReference type="NCBIfam" id="TIGR00437"/>
    </source>
</evidence>
<dbReference type="InterPro" id="IPR027417">
    <property type="entry name" value="P-loop_NTPase"/>
</dbReference>
<dbReference type="Proteomes" id="UP001230253">
    <property type="component" value="Unassembled WGS sequence"/>
</dbReference>
<organism evidence="15 16">
    <name type="scientific">Rhodopseudomonas julia</name>
    <dbReference type="NCBI Taxonomy" id="200617"/>
    <lineage>
        <taxon>Bacteria</taxon>
        <taxon>Pseudomonadati</taxon>
        <taxon>Pseudomonadota</taxon>
        <taxon>Alphaproteobacteria</taxon>
        <taxon>Hyphomicrobiales</taxon>
        <taxon>Nitrobacteraceae</taxon>
        <taxon>Rhodopseudomonas</taxon>
    </lineage>
</organism>
<dbReference type="PROSITE" id="PS51711">
    <property type="entry name" value="G_FEOB"/>
    <property type="match status" value="1"/>
</dbReference>
<dbReference type="InterPro" id="IPR011640">
    <property type="entry name" value="Fe2_transport_prot_B_C"/>
</dbReference>
<dbReference type="Pfam" id="PF17910">
    <property type="entry name" value="FeoB_Cyto"/>
    <property type="match status" value="1"/>
</dbReference>
<gene>
    <name evidence="15" type="ORF">J2R99_000855</name>
</gene>
<dbReference type="InterPro" id="IPR041069">
    <property type="entry name" value="FeoB_Cyto"/>
</dbReference>
<keyword evidence="6" id="KW-0547">Nucleotide-binding</keyword>
<dbReference type="PANTHER" id="PTHR43185">
    <property type="entry name" value="FERROUS IRON TRANSPORT PROTEIN B"/>
    <property type="match status" value="1"/>
</dbReference>
<evidence type="ECO:0000256" key="7">
    <source>
        <dbReference type="ARBA" id="ARBA00022989"/>
    </source>
</evidence>
<feature type="transmembrane region" description="Helical" evidence="13">
    <location>
        <begin position="814"/>
        <end position="831"/>
    </location>
</feature>
<comment type="subcellular location">
    <subcellularLocation>
        <location evidence="13">Cell inner membrane</location>
        <topology evidence="13">Multi-pass membrane protein</topology>
    </subcellularLocation>
    <subcellularLocation>
        <location evidence="1">Cell membrane</location>
        <topology evidence="1">Multi-pass membrane protein</topology>
    </subcellularLocation>
</comment>
<comment type="caution">
    <text evidence="15">The sequence shown here is derived from an EMBL/GenBank/DDBJ whole genome shotgun (WGS) entry which is preliminary data.</text>
</comment>
<dbReference type="InterPro" id="IPR003373">
    <property type="entry name" value="Fe2_transport_prot-B"/>
</dbReference>
<dbReference type="InterPro" id="IPR050860">
    <property type="entry name" value="FeoB_GTPase"/>
</dbReference>
<feature type="transmembrane region" description="Helical" evidence="13">
    <location>
        <begin position="448"/>
        <end position="475"/>
    </location>
</feature>
<comment type="function">
    <text evidence="13">Probable transporter of a GTP-driven Fe(2+) uptake system.</text>
</comment>
<keyword evidence="10 13" id="KW-0342">GTP-binding</keyword>
<feature type="transmembrane region" description="Helical" evidence="13">
    <location>
        <begin position="743"/>
        <end position="761"/>
    </location>
</feature>
<dbReference type="PRINTS" id="PR00326">
    <property type="entry name" value="GTP1OBG"/>
</dbReference>
<proteinExistence type="inferred from homology"/>
<evidence type="ECO:0000256" key="2">
    <source>
        <dbReference type="ARBA" id="ARBA00022448"/>
    </source>
</evidence>
<evidence type="ECO:0000313" key="16">
    <source>
        <dbReference type="Proteomes" id="UP001230253"/>
    </source>
</evidence>
<dbReference type="NCBIfam" id="TIGR00437">
    <property type="entry name" value="feoB"/>
    <property type="match status" value="1"/>
</dbReference>
<evidence type="ECO:0000256" key="13">
    <source>
        <dbReference type="RuleBase" id="RU362098"/>
    </source>
</evidence>
<keyword evidence="3" id="KW-1003">Cell membrane</keyword>
<feature type="transmembrane region" description="Helical" evidence="13">
    <location>
        <begin position="417"/>
        <end position="436"/>
    </location>
</feature>
<evidence type="ECO:0000256" key="4">
    <source>
        <dbReference type="ARBA" id="ARBA00022496"/>
    </source>
</evidence>
<evidence type="ECO:0000256" key="6">
    <source>
        <dbReference type="ARBA" id="ARBA00022741"/>
    </source>
</evidence>
<evidence type="ECO:0000256" key="9">
    <source>
        <dbReference type="ARBA" id="ARBA00023065"/>
    </source>
</evidence>
<evidence type="ECO:0000313" key="15">
    <source>
        <dbReference type="EMBL" id="MDQ0325006.1"/>
    </source>
</evidence>
<evidence type="ECO:0000259" key="14">
    <source>
        <dbReference type="PROSITE" id="PS51711"/>
    </source>
</evidence>
<reference evidence="15 16" key="1">
    <citation type="submission" date="2023-07" db="EMBL/GenBank/DDBJ databases">
        <title>Genomic Encyclopedia of Type Strains, Phase IV (KMG-IV): sequencing the most valuable type-strain genomes for metagenomic binning, comparative biology and taxonomic classification.</title>
        <authorList>
            <person name="Goeker M."/>
        </authorList>
    </citation>
    <scope>NUCLEOTIDE SEQUENCE [LARGE SCALE GENOMIC DNA]</scope>
    <source>
        <strain evidence="15 16">DSM 11549</strain>
    </source>
</reference>
<dbReference type="InterPro" id="IPR006073">
    <property type="entry name" value="GTP-bd"/>
</dbReference>
<dbReference type="CDD" id="cd01879">
    <property type="entry name" value="FeoB"/>
    <property type="match status" value="1"/>
</dbReference>
<feature type="transmembrane region" description="Helical" evidence="13">
    <location>
        <begin position="301"/>
        <end position="319"/>
    </location>
</feature>
<evidence type="ECO:0000256" key="10">
    <source>
        <dbReference type="ARBA" id="ARBA00023134"/>
    </source>
</evidence>
<keyword evidence="16" id="KW-1185">Reference proteome</keyword>
<dbReference type="Pfam" id="PF07670">
    <property type="entry name" value="Gate"/>
    <property type="match status" value="2"/>
</dbReference>
<dbReference type="Gene3D" id="1.10.287.1770">
    <property type="match status" value="1"/>
</dbReference>
<dbReference type="EMBL" id="JAUSUK010000001">
    <property type="protein sequence ID" value="MDQ0325006.1"/>
    <property type="molecule type" value="Genomic_DNA"/>
</dbReference>
<dbReference type="InterPro" id="IPR030389">
    <property type="entry name" value="G_FEOB_dom"/>
</dbReference>
<evidence type="ECO:0000256" key="8">
    <source>
        <dbReference type="ARBA" id="ARBA00023004"/>
    </source>
</evidence>
<keyword evidence="4 13" id="KW-0410">Iron transport</keyword>